<comment type="caution">
    <text evidence="2">The sequence shown here is derived from an EMBL/GenBank/DDBJ whole genome shotgun (WGS) entry which is preliminary data.</text>
</comment>
<dbReference type="EMBL" id="JBBXMP010000103">
    <property type="protein sequence ID" value="KAL0062490.1"/>
    <property type="molecule type" value="Genomic_DNA"/>
</dbReference>
<feature type="compositionally biased region" description="Basic and acidic residues" evidence="1">
    <location>
        <begin position="52"/>
        <end position="69"/>
    </location>
</feature>
<feature type="compositionally biased region" description="Basic and acidic residues" evidence="1">
    <location>
        <begin position="1"/>
        <end position="12"/>
    </location>
</feature>
<accession>A0ABR2ZLD3</accession>
<evidence type="ECO:0000256" key="1">
    <source>
        <dbReference type="SAM" id="MobiDB-lite"/>
    </source>
</evidence>
<proteinExistence type="predicted"/>
<reference evidence="2 3" key="1">
    <citation type="submission" date="2024-05" db="EMBL/GenBank/DDBJ databases">
        <title>A draft genome resource for the thread blight pathogen Marasmius tenuissimus strain MS-2.</title>
        <authorList>
            <person name="Yulfo-Soto G.E."/>
            <person name="Baruah I.K."/>
            <person name="Amoako-Attah I."/>
            <person name="Bukari Y."/>
            <person name="Meinhardt L.W."/>
            <person name="Bailey B.A."/>
            <person name="Cohen S.P."/>
        </authorList>
    </citation>
    <scope>NUCLEOTIDE SEQUENCE [LARGE SCALE GENOMIC DNA]</scope>
    <source>
        <strain evidence="2 3">MS-2</strain>
    </source>
</reference>
<dbReference type="Proteomes" id="UP001437256">
    <property type="component" value="Unassembled WGS sequence"/>
</dbReference>
<protein>
    <submittedName>
        <fullName evidence="2">Uncharacterized protein</fullName>
    </submittedName>
</protein>
<feature type="region of interest" description="Disordered" evidence="1">
    <location>
        <begin position="40"/>
        <end position="101"/>
    </location>
</feature>
<evidence type="ECO:0000313" key="2">
    <source>
        <dbReference type="EMBL" id="KAL0062490.1"/>
    </source>
</evidence>
<name>A0ABR2ZLD3_9AGAR</name>
<sequence length="176" mass="19986">MDLTIKRSESPESRNNFAAEPMRPFTFQCLSPADFARQWTEQNLVENGAEESSYHDSDLSPETEENKSDIEEDGEGSTCTEITDIDESPGPSPRPVYGNVPSTVRDVHDSQIELTSLLSQLRDVRRHLEQRLPAERYFISLEERIAKAEKMALKALVESSKMRSDVLLRCSDSVRH</sequence>
<evidence type="ECO:0000313" key="3">
    <source>
        <dbReference type="Proteomes" id="UP001437256"/>
    </source>
</evidence>
<gene>
    <name evidence="2" type="ORF">AAF712_010623</name>
</gene>
<feature type="region of interest" description="Disordered" evidence="1">
    <location>
        <begin position="1"/>
        <end position="23"/>
    </location>
</feature>
<organism evidence="2 3">
    <name type="scientific">Marasmius tenuissimus</name>
    <dbReference type="NCBI Taxonomy" id="585030"/>
    <lineage>
        <taxon>Eukaryota</taxon>
        <taxon>Fungi</taxon>
        <taxon>Dikarya</taxon>
        <taxon>Basidiomycota</taxon>
        <taxon>Agaricomycotina</taxon>
        <taxon>Agaricomycetes</taxon>
        <taxon>Agaricomycetidae</taxon>
        <taxon>Agaricales</taxon>
        <taxon>Marasmiineae</taxon>
        <taxon>Marasmiaceae</taxon>
        <taxon>Marasmius</taxon>
    </lineage>
</organism>
<keyword evidence="3" id="KW-1185">Reference proteome</keyword>